<dbReference type="GO" id="GO:0005524">
    <property type="term" value="F:ATP binding"/>
    <property type="evidence" value="ECO:0007669"/>
    <property type="project" value="InterPro"/>
</dbReference>
<dbReference type="PANTHER" id="PTHR23359">
    <property type="entry name" value="NUCLEOTIDE KINASE"/>
    <property type="match status" value="1"/>
</dbReference>
<dbReference type="Proteomes" id="UP001211907">
    <property type="component" value="Unassembled WGS sequence"/>
</dbReference>
<reference evidence="6" key="1">
    <citation type="submission" date="2020-05" db="EMBL/GenBank/DDBJ databases">
        <title>Phylogenomic resolution of chytrid fungi.</title>
        <authorList>
            <person name="Stajich J.E."/>
            <person name="Amses K."/>
            <person name="Simmons R."/>
            <person name="Seto K."/>
            <person name="Myers J."/>
            <person name="Bonds A."/>
            <person name="Quandt C.A."/>
            <person name="Barry K."/>
            <person name="Liu P."/>
            <person name="Grigoriev I."/>
            <person name="Longcore J.E."/>
            <person name="James T.Y."/>
        </authorList>
    </citation>
    <scope>NUCLEOTIDE SEQUENCE</scope>
    <source>
        <strain evidence="6">JEL0513</strain>
    </source>
</reference>
<dbReference type="SUPFAM" id="SSF52540">
    <property type="entry name" value="P-loop containing nucleoside triphosphate hydrolases"/>
    <property type="match status" value="1"/>
</dbReference>
<evidence type="ECO:0000256" key="3">
    <source>
        <dbReference type="ARBA" id="ARBA00022777"/>
    </source>
</evidence>
<keyword evidence="4" id="KW-0175">Coiled coil</keyword>
<feature type="region of interest" description="Disordered" evidence="5">
    <location>
        <begin position="48"/>
        <end position="73"/>
    </location>
</feature>
<gene>
    <name evidence="6" type="ORF">HK100_001908</name>
</gene>
<feature type="coiled-coil region" evidence="4">
    <location>
        <begin position="560"/>
        <end position="587"/>
    </location>
</feature>
<evidence type="ECO:0000256" key="5">
    <source>
        <dbReference type="SAM" id="MobiDB-lite"/>
    </source>
</evidence>
<dbReference type="CDD" id="cd01428">
    <property type="entry name" value="ADK"/>
    <property type="match status" value="1"/>
</dbReference>
<dbReference type="GO" id="GO:0006139">
    <property type="term" value="P:nucleobase-containing compound metabolic process"/>
    <property type="evidence" value="ECO:0007669"/>
    <property type="project" value="InterPro"/>
</dbReference>
<dbReference type="AlphaFoldDB" id="A0AAD5SYP1"/>
<evidence type="ECO:0000313" key="7">
    <source>
        <dbReference type="Proteomes" id="UP001211907"/>
    </source>
</evidence>
<keyword evidence="1" id="KW-0808">Transferase</keyword>
<evidence type="ECO:0000256" key="1">
    <source>
        <dbReference type="ARBA" id="ARBA00022679"/>
    </source>
</evidence>
<name>A0AAD5SYP1_9FUNG</name>
<dbReference type="PROSITE" id="PS00113">
    <property type="entry name" value="ADENYLATE_KINASE"/>
    <property type="match status" value="1"/>
</dbReference>
<dbReference type="GO" id="GO:0019205">
    <property type="term" value="F:nucleobase-containing compound kinase activity"/>
    <property type="evidence" value="ECO:0007669"/>
    <property type="project" value="InterPro"/>
</dbReference>
<dbReference type="EMBL" id="JADGJH010001427">
    <property type="protein sequence ID" value="KAJ3113686.1"/>
    <property type="molecule type" value="Genomic_DNA"/>
</dbReference>
<feature type="coiled-coil region" evidence="4">
    <location>
        <begin position="613"/>
        <end position="658"/>
    </location>
</feature>
<keyword evidence="2" id="KW-0547">Nucleotide-binding</keyword>
<keyword evidence="7" id="KW-1185">Reference proteome</keyword>
<evidence type="ECO:0000313" key="6">
    <source>
        <dbReference type="EMBL" id="KAJ3113686.1"/>
    </source>
</evidence>
<evidence type="ECO:0000256" key="2">
    <source>
        <dbReference type="ARBA" id="ARBA00022741"/>
    </source>
</evidence>
<dbReference type="InterPro" id="IPR033690">
    <property type="entry name" value="Adenylat_kinase_CS"/>
</dbReference>
<evidence type="ECO:0008006" key="8">
    <source>
        <dbReference type="Google" id="ProtNLM"/>
    </source>
</evidence>
<feature type="coiled-coil region" evidence="4">
    <location>
        <begin position="699"/>
        <end position="772"/>
    </location>
</feature>
<proteinExistence type="inferred from homology"/>
<dbReference type="Gene3D" id="3.40.50.300">
    <property type="entry name" value="P-loop containing nucleotide triphosphate hydrolases"/>
    <property type="match status" value="1"/>
</dbReference>
<organism evidence="6 7">
    <name type="scientific">Physocladia obscura</name>
    <dbReference type="NCBI Taxonomy" id="109957"/>
    <lineage>
        <taxon>Eukaryota</taxon>
        <taxon>Fungi</taxon>
        <taxon>Fungi incertae sedis</taxon>
        <taxon>Chytridiomycota</taxon>
        <taxon>Chytridiomycota incertae sedis</taxon>
        <taxon>Chytridiomycetes</taxon>
        <taxon>Chytridiales</taxon>
        <taxon>Chytriomycetaceae</taxon>
        <taxon>Physocladia</taxon>
    </lineage>
</organism>
<evidence type="ECO:0000256" key="4">
    <source>
        <dbReference type="SAM" id="Coils"/>
    </source>
</evidence>
<feature type="compositionally biased region" description="Polar residues" evidence="5">
    <location>
        <begin position="48"/>
        <end position="68"/>
    </location>
</feature>
<dbReference type="InterPro" id="IPR027417">
    <property type="entry name" value="P-loop_NTPase"/>
</dbReference>
<dbReference type="PRINTS" id="PR00094">
    <property type="entry name" value="ADENYLTKNASE"/>
</dbReference>
<keyword evidence="3" id="KW-0418">Kinase</keyword>
<comment type="caution">
    <text evidence="6">The sequence shown here is derived from an EMBL/GenBank/DDBJ whole genome shotgun (WGS) entry which is preliminary data.</text>
</comment>
<protein>
    <recommendedName>
        <fullName evidence="8">Adenylate kinase</fullName>
    </recommendedName>
</protein>
<dbReference type="InterPro" id="IPR000850">
    <property type="entry name" value="Adenylat/UMP-CMP_kin"/>
</dbReference>
<dbReference type="HAMAP" id="MF_00235">
    <property type="entry name" value="Adenylate_kinase_Adk"/>
    <property type="match status" value="1"/>
</dbReference>
<dbReference type="Pfam" id="PF00406">
    <property type="entry name" value="ADK"/>
    <property type="match status" value="1"/>
</dbReference>
<sequence length="932" mass="104644">MTVLFAIGNGSDLQETHEICKKLAADLNLDILSFGRINEQIKVLEQSSGNNTQINDSGNLSDESNGSEAKSDDIESDCFVDEIVQTFDPELTDQLFQAVEENIEANFAVSYPSAGIMIEANIGRSSLFSSNFEEKLKPPALVLFSYPASNFFATHHLPTPEQAKNVLEVFKFDPFEAVYASVKSSLISEGFVESGTPIMATSDRKPIIFVFGAPGSGKKTQCSKLITEFGVTHLRAGDLLRAEVKSGSLVGELCAAIMKEGKLVPLDIIITILKTAIFNAPRNSAILIDGFPRTLDQATEFERIIHPASAILNFACPYPVIETRLIERAKTSACDYDYIETVHKRFVFETESLPLIEWFGQRVITIDSSRDIETVYADSRTALIRGGVLGSISKMNVIFAIGDGNFKVQGHLLCSRLADEFNLTLLNFESSPESVILIDPSKFAANEITDYLRSPRLLDSLEKEDKKNAGYHEINDEIEKDKSVANIHDSGVFTEHDIIKPEKLIESDILPPKKFYSENELETFTIENTNAFTKSDVNFVEFKKGETRISEFDEISDDAITEMTSISKEVNENLARLQRENANLLNARQNDAVTIRLLELKLGEAIRTGKQKLGTLEQENNLLNKTVAALENSIESMKKAHETAIITAKNEIEEARQLARLTVTEMDAENEIALLDLRAKLDEEKLDAVRELRIIALENEELIAQLAERDELLDSFEEKYQEKLRILQAELSNTEQQTLTANSANDTLIKQNSHLTERLAGLNSQIEGERRERSIDAQVFASERLKLSSKIAALELTINSNSSNFAAHETLYNDLVKNHSDLIRYGRTRELQISNLQKNVTDIANERDDLQLNLRNLNEELRMSSAKIRELNDIIHAMKAQIARLVEQVRRGRAITLEDHVLKLEKTITALREETQYLKTLIMTKQKNNYEP</sequence>
<accession>A0AAD5SYP1</accession>
<feature type="coiled-coil region" evidence="4">
    <location>
        <begin position="833"/>
        <end position="914"/>
    </location>
</feature>